<dbReference type="InterPro" id="IPR051465">
    <property type="entry name" value="Cell_Envelope_Struct_Comp"/>
</dbReference>
<name>A0A926UUF8_9CYAN</name>
<feature type="chain" id="PRO_5038156080" evidence="2">
    <location>
        <begin position="29"/>
        <end position="644"/>
    </location>
</feature>
<feature type="signal peptide" evidence="2">
    <location>
        <begin position="1"/>
        <end position="28"/>
    </location>
</feature>
<feature type="domain" description="SLH" evidence="3">
    <location>
        <begin position="113"/>
        <end position="177"/>
    </location>
</feature>
<dbReference type="AlphaFoldDB" id="A0A926UUF8"/>
<dbReference type="NCBIfam" id="NF033921">
    <property type="entry name" value="por_somb"/>
    <property type="match status" value="1"/>
</dbReference>
<proteinExistence type="inferred from homology"/>
<dbReference type="Proteomes" id="UP000631421">
    <property type="component" value="Unassembled WGS sequence"/>
</dbReference>
<organism evidence="4 5">
    <name type="scientific">Pseudanabaena cinerea FACHB-1277</name>
    <dbReference type="NCBI Taxonomy" id="2949581"/>
    <lineage>
        <taxon>Bacteria</taxon>
        <taxon>Bacillati</taxon>
        <taxon>Cyanobacteriota</taxon>
        <taxon>Cyanophyceae</taxon>
        <taxon>Pseudanabaenales</taxon>
        <taxon>Pseudanabaenaceae</taxon>
        <taxon>Pseudanabaena</taxon>
        <taxon>Pseudanabaena cinerea</taxon>
    </lineage>
</organism>
<dbReference type="PROSITE" id="PS51272">
    <property type="entry name" value="SLH"/>
    <property type="match status" value="1"/>
</dbReference>
<evidence type="ECO:0000256" key="2">
    <source>
        <dbReference type="RuleBase" id="RU363072"/>
    </source>
</evidence>
<dbReference type="InterPro" id="IPR001119">
    <property type="entry name" value="SLH_dom"/>
</dbReference>
<dbReference type="Gene3D" id="2.40.160.180">
    <property type="entry name" value="Carbohydrate-selective porin OprB"/>
    <property type="match status" value="1"/>
</dbReference>
<dbReference type="Pfam" id="PF00395">
    <property type="entry name" value="SLH"/>
    <property type="match status" value="1"/>
</dbReference>
<accession>A0A926UUF8</accession>
<comment type="similarity">
    <text evidence="1 2">Belongs to the OprB family.</text>
</comment>
<keyword evidence="2" id="KW-0732">Signal</keyword>
<gene>
    <name evidence="4" type="ORF">H6F44_14170</name>
</gene>
<dbReference type="EMBL" id="JACJPY010000047">
    <property type="protein sequence ID" value="MBD2151259.1"/>
    <property type="molecule type" value="Genomic_DNA"/>
</dbReference>
<dbReference type="PANTHER" id="PTHR43308">
    <property type="entry name" value="OUTER MEMBRANE PROTEIN ALPHA-RELATED"/>
    <property type="match status" value="1"/>
</dbReference>
<sequence length="644" mass="68412">MSKAFKNSISYLVAIAALSSVAANSAQAAPDPVAKDAAIAEVKDPANMAIIEPKIADAKDVKIAETKDTAIADLINRQENAVNLQLNPAANSPISGLAVDQLAETAEVASVTSVSQLSDVRPTDWAFTALQSLVERYGCIAGYPDSTFRGGKALSRYEFAAGLNACLDKINEIIAAGLADKVSKEDLAALQKLQEEFAAELTTLRGRVDALDKKVATLEAQQFSPTTKLSGLAFFNLTGATAGGSVTAERGPSGSVFAAPVRGVGGVPSTVQRTNPNVTFSYYLFLTLTTSFTGKDALVTQLVTGNGNSPANNFVSAGFTNSWGTPFLDQTGVPTANQFNVRELFYSFPLTDSVNIAVGPRINFYRYFDGNRFTNFLTGATSFNSNGSTLSNSVDRGSGAVVTWTLSPQFRWTTAYLGENTEFLNPATNPNVNTSSNPLQGLFGGTNTISTELVYSPSRDANIRLMYTRSNILPSSGATQQFIGGATGEPLPYGIADDGQGGAIKTATADTIVFNFDWLLSKNFGLFGRYSYGNTKISPVSAIVQGGDIAAHSVQFGMAFPDLFKEGSLGVLSFVIPHMYSSGRNFLLSGGGNGATQYDLELSYYYPISNNIAIVPAVYAIFNPNSFSTNPTVFVGNLRTQFRF</sequence>
<comment type="caution">
    <text evidence="4">The sequence shown here is derived from an EMBL/GenBank/DDBJ whole genome shotgun (WGS) entry which is preliminary data.</text>
</comment>
<evidence type="ECO:0000313" key="5">
    <source>
        <dbReference type="Proteomes" id="UP000631421"/>
    </source>
</evidence>
<dbReference type="GO" id="GO:0015288">
    <property type="term" value="F:porin activity"/>
    <property type="evidence" value="ECO:0007669"/>
    <property type="project" value="InterPro"/>
</dbReference>
<protein>
    <submittedName>
        <fullName evidence="4">Carbohydrate porin</fullName>
    </submittedName>
</protein>
<dbReference type="PANTHER" id="PTHR43308:SF1">
    <property type="entry name" value="OUTER MEMBRANE PROTEIN ALPHA"/>
    <property type="match status" value="1"/>
</dbReference>
<dbReference type="GO" id="GO:0016020">
    <property type="term" value="C:membrane"/>
    <property type="evidence" value="ECO:0007669"/>
    <property type="project" value="InterPro"/>
</dbReference>
<evidence type="ECO:0000313" key="4">
    <source>
        <dbReference type="EMBL" id="MBD2151259.1"/>
    </source>
</evidence>
<dbReference type="RefSeq" id="WP_190351676.1">
    <property type="nucleotide sequence ID" value="NZ_JACJPY010000047.1"/>
</dbReference>
<evidence type="ECO:0000256" key="1">
    <source>
        <dbReference type="ARBA" id="ARBA00008769"/>
    </source>
</evidence>
<reference evidence="4" key="1">
    <citation type="journal article" date="2015" name="ISME J.">
        <title>Draft Genome Sequence of Streptomyces incarnatus NRRL8089, which Produces the Nucleoside Antibiotic Sinefungin.</title>
        <authorList>
            <person name="Oshima K."/>
            <person name="Hattori M."/>
            <person name="Shimizu H."/>
            <person name="Fukuda K."/>
            <person name="Nemoto M."/>
            <person name="Inagaki K."/>
            <person name="Tamura T."/>
        </authorList>
    </citation>
    <scope>NUCLEOTIDE SEQUENCE</scope>
    <source>
        <strain evidence="4">FACHB-1277</strain>
    </source>
</reference>
<dbReference type="Pfam" id="PF04966">
    <property type="entry name" value="OprB"/>
    <property type="match status" value="1"/>
</dbReference>
<evidence type="ECO:0000259" key="3">
    <source>
        <dbReference type="PROSITE" id="PS51272"/>
    </source>
</evidence>
<keyword evidence="5" id="KW-1185">Reference proteome</keyword>
<dbReference type="GO" id="GO:0008643">
    <property type="term" value="P:carbohydrate transport"/>
    <property type="evidence" value="ECO:0007669"/>
    <property type="project" value="InterPro"/>
</dbReference>
<dbReference type="InterPro" id="IPR007049">
    <property type="entry name" value="Carb-sel_porin_OprB"/>
</dbReference>
<dbReference type="InterPro" id="IPR038673">
    <property type="entry name" value="OprB_sf"/>
</dbReference>
<dbReference type="InterPro" id="IPR047684">
    <property type="entry name" value="Por_som-like"/>
</dbReference>
<reference evidence="4" key="2">
    <citation type="submission" date="2020-08" db="EMBL/GenBank/DDBJ databases">
        <authorList>
            <person name="Chen M."/>
            <person name="Teng W."/>
            <person name="Zhao L."/>
            <person name="Hu C."/>
            <person name="Zhou Y."/>
            <person name="Han B."/>
            <person name="Song L."/>
            <person name="Shu W."/>
        </authorList>
    </citation>
    <scope>NUCLEOTIDE SEQUENCE</scope>
    <source>
        <strain evidence="4">FACHB-1277</strain>
    </source>
</reference>